<evidence type="ECO:0000313" key="3">
    <source>
        <dbReference type="Proteomes" id="UP000245535"/>
    </source>
</evidence>
<dbReference type="AlphaFoldDB" id="A0A315ZDD0"/>
<accession>A0A315ZDD0</accession>
<protein>
    <recommendedName>
        <fullName evidence="4">Outer membrane protein with beta-barrel domain</fullName>
    </recommendedName>
</protein>
<feature type="signal peptide" evidence="1">
    <location>
        <begin position="1"/>
        <end position="20"/>
    </location>
</feature>
<organism evidence="2 3">
    <name type="scientific">Sediminitomix flava</name>
    <dbReference type="NCBI Taxonomy" id="379075"/>
    <lineage>
        <taxon>Bacteria</taxon>
        <taxon>Pseudomonadati</taxon>
        <taxon>Bacteroidota</taxon>
        <taxon>Cytophagia</taxon>
        <taxon>Cytophagales</taxon>
        <taxon>Flammeovirgaceae</taxon>
        <taxon>Sediminitomix</taxon>
    </lineage>
</organism>
<name>A0A315ZDD0_SEDFL</name>
<keyword evidence="1" id="KW-0732">Signal</keyword>
<evidence type="ECO:0008006" key="4">
    <source>
        <dbReference type="Google" id="ProtNLM"/>
    </source>
</evidence>
<evidence type="ECO:0000256" key="1">
    <source>
        <dbReference type="SAM" id="SignalP"/>
    </source>
</evidence>
<feature type="chain" id="PRO_5016374739" description="Outer membrane protein with beta-barrel domain" evidence="1">
    <location>
        <begin position="21"/>
        <end position="371"/>
    </location>
</feature>
<dbReference type="EMBL" id="QGDO01000002">
    <property type="protein sequence ID" value="PWJ42724.1"/>
    <property type="molecule type" value="Genomic_DNA"/>
</dbReference>
<dbReference type="OrthoDB" id="7593840at2"/>
<proteinExistence type="predicted"/>
<gene>
    <name evidence="2" type="ORF">BC781_102269</name>
</gene>
<reference evidence="2 3" key="1">
    <citation type="submission" date="2018-03" db="EMBL/GenBank/DDBJ databases">
        <title>Genomic Encyclopedia of Archaeal and Bacterial Type Strains, Phase II (KMG-II): from individual species to whole genera.</title>
        <authorList>
            <person name="Goeker M."/>
        </authorList>
    </citation>
    <scope>NUCLEOTIDE SEQUENCE [LARGE SCALE GENOMIC DNA]</scope>
    <source>
        <strain evidence="2 3">DSM 28229</strain>
    </source>
</reference>
<evidence type="ECO:0000313" key="2">
    <source>
        <dbReference type="EMBL" id="PWJ42724.1"/>
    </source>
</evidence>
<dbReference type="RefSeq" id="WP_109616853.1">
    <property type="nucleotide sequence ID" value="NZ_QGDO01000002.1"/>
</dbReference>
<keyword evidence="3" id="KW-1185">Reference proteome</keyword>
<dbReference type="Proteomes" id="UP000245535">
    <property type="component" value="Unassembled WGS sequence"/>
</dbReference>
<comment type="caution">
    <text evidence="2">The sequence shown here is derived from an EMBL/GenBank/DDBJ whole genome shotgun (WGS) entry which is preliminary data.</text>
</comment>
<sequence>MNRIILCLLIFCSLSYVANAQVYSDKVVGKKNEELRDSLMSSEYPYVLPILGKKATAAGFELPYSAGLGINYLWQESEIVIDNLKVGVNNSRLIELDEIVRFNNATATTQGLNFRPDIWLLPFLNVYGIVATSQTSTEVDFSVFIPNQESFEEVFRYKTKAEFDATTFGFGITPTIGIGGGWLALDMNFSWTDIQELERPAFSYVFGPRLGKTYNFKKKDRNISAWVGGFRVEIRSDTQGSIQLEDVLPQDGSLGERIDSGLEAVETRQQQVDDWWESLTPAQQRLNQKLYDRTNELLGNANELLTRLDDAVNRLPSSSIQYSLDKRQKENWNFIIGAQYQHNKHWMIRGEVGFLGERTQFIGGLQYRFGL</sequence>